<dbReference type="InterPro" id="IPR012337">
    <property type="entry name" value="RNaseH-like_sf"/>
</dbReference>
<evidence type="ECO:0000256" key="1">
    <source>
        <dbReference type="SAM" id="MobiDB-lite"/>
    </source>
</evidence>
<feature type="domain" description="Integrase catalytic" evidence="2">
    <location>
        <begin position="285"/>
        <end position="426"/>
    </location>
</feature>
<gene>
    <name evidence="3" type="ORF">M5G11_21465</name>
</gene>
<reference evidence="3 4" key="1">
    <citation type="submission" date="2022-05" db="EMBL/GenBank/DDBJ databases">
        <title>Novel Pseudomonas spp. Isolated from a Rainbow Trout Aquaculture Facility.</title>
        <authorList>
            <person name="Testerman T."/>
            <person name="Graf J."/>
        </authorList>
    </citation>
    <scope>NUCLEOTIDE SEQUENCE [LARGE SCALE GENOMIC DNA]</scope>
    <source>
        <strain evidence="3 4">ID681</strain>
    </source>
</reference>
<dbReference type="EMBL" id="JAMDGY010000078">
    <property type="protein sequence ID" value="MDD0993102.1"/>
    <property type="molecule type" value="Genomic_DNA"/>
</dbReference>
<feature type="compositionally biased region" description="Basic and acidic residues" evidence="1">
    <location>
        <begin position="664"/>
        <end position="675"/>
    </location>
</feature>
<feature type="region of interest" description="Disordered" evidence="1">
    <location>
        <begin position="664"/>
        <end position="704"/>
    </location>
</feature>
<dbReference type="PROSITE" id="PS50994">
    <property type="entry name" value="INTEGRASE"/>
    <property type="match status" value="1"/>
</dbReference>
<proteinExistence type="predicted"/>
<accession>A0ABT5NY31</accession>
<dbReference type="RefSeq" id="WP_273912891.1">
    <property type="nucleotide sequence ID" value="NZ_JAMDGX010000072.1"/>
</dbReference>
<evidence type="ECO:0000313" key="4">
    <source>
        <dbReference type="Proteomes" id="UP001148203"/>
    </source>
</evidence>
<evidence type="ECO:0000313" key="3">
    <source>
        <dbReference type="EMBL" id="MDD0993102.1"/>
    </source>
</evidence>
<dbReference type="SUPFAM" id="SSF53098">
    <property type="entry name" value="Ribonuclease H-like"/>
    <property type="match status" value="1"/>
</dbReference>
<dbReference type="Gene3D" id="3.30.420.10">
    <property type="entry name" value="Ribonuclease H-like superfamily/Ribonuclease H"/>
    <property type="match status" value="1"/>
</dbReference>
<comment type="caution">
    <text evidence="3">The sequence shown here is derived from an EMBL/GenBank/DDBJ whole genome shotgun (WGS) entry which is preliminary data.</text>
</comment>
<sequence length="722" mass="82141">MSVFMNGVFEPVTESSVIASMVRVIYIDEKNDLAVLIDLVGPPKQPYGASLGDLRRSAETGDTKPVTVVTPEFMMVLEEDLDEKAKQSRDEKWGIIAPLFDPDYPGQIFVNGEMGRLVGNRAADLGIQRKTIYRLLYRYWIFGQVRNALLKNYAAVGVASRNYDSRRPPGPKPKFQGVLLPPTKMLNAVDKRCIKVGYELYVDDKTSTISSAYTEMLRMFYSVRDPSKKGEQELRLLPQEEIPNQRQFRYWGQIFFDEVQTARGRKGMTKWLKDCRPLTGTVRDWLRGPCHQFEIDATVADIYLVNSYSRRMIIGRPVVYVVIDSFSGMIVGLYVGLEGPSWNGARQALFNAFNSKVDFCAQNGVEISPEEWDCHHLPNSIYADRGEMLSLAAEGLASGLGIEMGTAPPYRPDWKSMVESRFGILNHLTGIRWLPGGVAAREKERGERDYRLDARLNLKEFTRITIKSVLHYNRHHRQPERLTQAMMKDGVEPTPIGIWTWASENELIEPNNRPDELVYLHLLPRERATVQKRGLMFRGMHYVCEMAVEKQWFAKARSSGVWSVECWYDPNSAAHIWIQGDAKQFIRCDLRKSEVQYANYRSDEIYDLLEAYRQKPPVHIHAELEGRVQLADEINQILGDAAAERKLEPAPTTKAEAVGNIRENRAEEKARERENAVVPDGVRAEPARPASTQVPAAKESYAGPRTAQVIDLLKRIRPGQTQ</sequence>
<keyword evidence="4" id="KW-1185">Reference proteome</keyword>
<dbReference type="InterPro" id="IPR036397">
    <property type="entry name" value="RNaseH_sf"/>
</dbReference>
<dbReference type="Pfam" id="PF09299">
    <property type="entry name" value="Mu-transpos_C"/>
    <property type="match status" value="1"/>
</dbReference>
<name>A0ABT5NY31_9PSED</name>
<organism evidence="3 4">
    <name type="scientific">Pseudomonas fontis</name>
    <dbReference type="NCBI Taxonomy" id="2942633"/>
    <lineage>
        <taxon>Bacteria</taxon>
        <taxon>Pseudomonadati</taxon>
        <taxon>Pseudomonadota</taxon>
        <taxon>Gammaproteobacteria</taxon>
        <taxon>Pseudomonadales</taxon>
        <taxon>Pseudomonadaceae</taxon>
        <taxon>Pseudomonas</taxon>
    </lineage>
</organism>
<dbReference type="Proteomes" id="UP001148203">
    <property type="component" value="Unassembled WGS sequence"/>
</dbReference>
<evidence type="ECO:0000259" key="2">
    <source>
        <dbReference type="PROSITE" id="PS50994"/>
    </source>
</evidence>
<dbReference type="InterPro" id="IPR001584">
    <property type="entry name" value="Integrase_cat-core"/>
</dbReference>
<protein>
    <submittedName>
        <fullName evidence="3">Mu transposase C-terminal domain-containing protein</fullName>
    </submittedName>
</protein>
<dbReference type="InterPro" id="IPR015378">
    <property type="entry name" value="Transposase-like_Mu_C"/>
</dbReference>